<evidence type="ECO:0000313" key="1">
    <source>
        <dbReference type="EMBL" id="CCD13742.1"/>
    </source>
</evidence>
<sequence>MTQPASGAPHVCHSCLTFRITTVVSRKQLQNVFQKKKDAGSNLHEESMIYAHSLPSCAVAMWWLTYQCEKGSTFLVAHRCDLQLHVIHFFEFDFIFTNAHGLRSPDCKTYQPLVFVQTHDLSIGMWYEL</sequence>
<reference evidence="1 2" key="2">
    <citation type="journal article" date="2012" name="Proc. Natl. Acad. Sci. U.S.A.">
        <title>Antigenic diversity is generated by distinct evolutionary mechanisms in African trypanosome species.</title>
        <authorList>
            <person name="Jackson A.P."/>
            <person name="Berry A."/>
            <person name="Aslett M."/>
            <person name="Allison H.C."/>
            <person name="Burton P."/>
            <person name="Vavrova-Anderson J."/>
            <person name="Brown R."/>
            <person name="Browne H."/>
            <person name="Corton N."/>
            <person name="Hauser H."/>
            <person name="Gamble J."/>
            <person name="Gilderthorp R."/>
            <person name="Marcello L."/>
            <person name="McQuillan J."/>
            <person name="Otto T.D."/>
            <person name="Quail M.A."/>
            <person name="Sanders M.J."/>
            <person name="van Tonder A."/>
            <person name="Ginger M.L."/>
            <person name="Field M.C."/>
            <person name="Barry J.D."/>
            <person name="Hertz-Fowler C."/>
            <person name="Berriman M."/>
        </authorList>
    </citation>
    <scope>NUCLEOTIDE SEQUENCE [LARGE SCALE GENOMIC DNA]</scope>
    <source>
        <strain evidence="1 2">IL3000</strain>
    </source>
</reference>
<proteinExistence type="predicted"/>
<dbReference type="EMBL" id="CAEQ01001262">
    <property type="protein sequence ID" value="CCD13742.1"/>
    <property type="molecule type" value="Genomic_DNA"/>
</dbReference>
<name>F9W952_TRYCI</name>
<dbReference type="AlphaFoldDB" id="F9W952"/>
<reference evidence="2" key="1">
    <citation type="submission" date="2011-07" db="EMBL/GenBank/DDBJ databases">
        <title>Divergent evolution of antigenic variation in African trypanosomes.</title>
        <authorList>
            <person name="Jackson A.P."/>
            <person name="Berry A."/>
            <person name="Allison H.C."/>
            <person name="Burton P."/>
            <person name="Anderson J."/>
            <person name="Aslett M."/>
            <person name="Brown R."/>
            <person name="Corton N."/>
            <person name="Harris D."/>
            <person name="Hauser H."/>
            <person name="Gamble J."/>
            <person name="Gilderthorp R."/>
            <person name="McQuillan J."/>
            <person name="Quail M.A."/>
            <person name="Sanders M."/>
            <person name="Van Tonder A."/>
            <person name="Ginger M.L."/>
            <person name="Donelson J.E."/>
            <person name="Field M.C."/>
            <person name="Barry J.D."/>
            <person name="Berriman M."/>
            <person name="Hertz-Fowler C."/>
        </authorList>
    </citation>
    <scope>NUCLEOTIDE SEQUENCE [LARGE SCALE GENOMIC DNA]</scope>
    <source>
        <strain evidence="2">IL3000</strain>
    </source>
</reference>
<accession>F9W952</accession>
<dbReference type="Proteomes" id="UP000000702">
    <property type="component" value="Unassembled WGS sequence"/>
</dbReference>
<keyword evidence="2" id="KW-1185">Reference proteome</keyword>
<gene>
    <name evidence="1" type="ORF">TCIL3000_0_44500</name>
</gene>
<comment type="caution">
    <text evidence="1">The sequence shown here is derived from an EMBL/GenBank/DDBJ whole genome shotgun (WGS) entry which is preliminary data.</text>
</comment>
<organism evidence="1 2">
    <name type="scientific">Trypanosoma congolense (strain IL3000)</name>
    <dbReference type="NCBI Taxonomy" id="1068625"/>
    <lineage>
        <taxon>Eukaryota</taxon>
        <taxon>Discoba</taxon>
        <taxon>Euglenozoa</taxon>
        <taxon>Kinetoplastea</taxon>
        <taxon>Metakinetoplastina</taxon>
        <taxon>Trypanosomatida</taxon>
        <taxon>Trypanosomatidae</taxon>
        <taxon>Trypanosoma</taxon>
        <taxon>Nannomonas</taxon>
    </lineage>
</organism>
<protein>
    <submittedName>
        <fullName evidence="1">Uncharacterized protein</fullName>
    </submittedName>
</protein>
<evidence type="ECO:0000313" key="2">
    <source>
        <dbReference type="Proteomes" id="UP000000702"/>
    </source>
</evidence>